<name>A0A1V9X2E1_9ACAR</name>
<protein>
    <submittedName>
        <fullName evidence="1">Uncharacterized protein</fullName>
    </submittedName>
</protein>
<evidence type="ECO:0000313" key="1">
    <source>
        <dbReference type="EMBL" id="OQR67800.1"/>
    </source>
</evidence>
<keyword evidence="2" id="KW-1185">Reference proteome</keyword>
<sequence length="47" mass="5131">MVKPWKGRAKLHVPSSFYRNGPLLPRLRLLSGARASTRASVWTGGGP</sequence>
<dbReference type="Proteomes" id="UP000192247">
    <property type="component" value="Unassembled WGS sequence"/>
</dbReference>
<proteinExistence type="predicted"/>
<dbReference type="AlphaFoldDB" id="A0A1V9X2E1"/>
<dbReference type="InParanoid" id="A0A1V9X2E1"/>
<evidence type="ECO:0000313" key="2">
    <source>
        <dbReference type="Proteomes" id="UP000192247"/>
    </source>
</evidence>
<gene>
    <name evidence="1" type="ORF">BIW11_13304</name>
</gene>
<accession>A0A1V9X2E1</accession>
<comment type="caution">
    <text evidence="1">The sequence shown here is derived from an EMBL/GenBank/DDBJ whole genome shotgun (WGS) entry which is preliminary data.</text>
</comment>
<dbReference type="EMBL" id="MNPL01027274">
    <property type="protein sequence ID" value="OQR67800.1"/>
    <property type="molecule type" value="Genomic_DNA"/>
</dbReference>
<organism evidence="1 2">
    <name type="scientific">Tropilaelaps mercedesae</name>
    <dbReference type="NCBI Taxonomy" id="418985"/>
    <lineage>
        <taxon>Eukaryota</taxon>
        <taxon>Metazoa</taxon>
        <taxon>Ecdysozoa</taxon>
        <taxon>Arthropoda</taxon>
        <taxon>Chelicerata</taxon>
        <taxon>Arachnida</taxon>
        <taxon>Acari</taxon>
        <taxon>Parasitiformes</taxon>
        <taxon>Mesostigmata</taxon>
        <taxon>Gamasina</taxon>
        <taxon>Dermanyssoidea</taxon>
        <taxon>Laelapidae</taxon>
        <taxon>Tropilaelaps</taxon>
    </lineage>
</organism>
<reference evidence="1 2" key="1">
    <citation type="journal article" date="2017" name="Gigascience">
        <title>Draft genome of the honey bee ectoparasitic mite, Tropilaelaps mercedesae, is shaped by the parasitic life history.</title>
        <authorList>
            <person name="Dong X."/>
            <person name="Armstrong S.D."/>
            <person name="Xia D."/>
            <person name="Makepeace B.L."/>
            <person name="Darby A.C."/>
            <person name="Kadowaki T."/>
        </authorList>
    </citation>
    <scope>NUCLEOTIDE SEQUENCE [LARGE SCALE GENOMIC DNA]</scope>
    <source>
        <strain evidence="1">Wuxi-XJTLU</strain>
    </source>
</reference>